<accession>A0A448XH26</accession>
<evidence type="ECO:0000313" key="2">
    <source>
        <dbReference type="Proteomes" id="UP000784294"/>
    </source>
</evidence>
<organism evidence="1 2">
    <name type="scientific">Protopolystoma xenopodis</name>
    <dbReference type="NCBI Taxonomy" id="117903"/>
    <lineage>
        <taxon>Eukaryota</taxon>
        <taxon>Metazoa</taxon>
        <taxon>Spiralia</taxon>
        <taxon>Lophotrochozoa</taxon>
        <taxon>Platyhelminthes</taxon>
        <taxon>Monogenea</taxon>
        <taxon>Polyopisthocotylea</taxon>
        <taxon>Polystomatidea</taxon>
        <taxon>Polystomatidae</taxon>
        <taxon>Protopolystoma</taxon>
    </lineage>
</organism>
<proteinExistence type="predicted"/>
<reference evidence="1" key="1">
    <citation type="submission" date="2018-11" db="EMBL/GenBank/DDBJ databases">
        <authorList>
            <consortium name="Pathogen Informatics"/>
        </authorList>
    </citation>
    <scope>NUCLEOTIDE SEQUENCE</scope>
</reference>
<protein>
    <submittedName>
        <fullName evidence="1">Uncharacterized protein</fullName>
    </submittedName>
</protein>
<evidence type="ECO:0000313" key="1">
    <source>
        <dbReference type="EMBL" id="VEL36512.1"/>
    </source>
</evidence>
<name>A0A448XH26_9PLAT</name>
<comment type="caution">
    <text evidence="1">The sequence shown here is derived from an EMBL/GenBank/DDBJ whole genome shotgun (WGS) entry which is preliminary data.</text>
</comment>
<keyword evidence="2" id="KW-1185">Reference proteome</keyword>
<dbReference type="AlphaFoldDB" id="A0A448XH26"/>
<dbReference type="Proteomes" id="UP000784294">
    <property type="component" value="Unassembled WGS sequence"/>
</dbReference>
<gene>
    <name evidence="1" type="ORF">PXEA_LOCUS29952</name>
</gene>
<dbReference type="EMBL" id="CAAALY010252419">
    <property type="protein sequence ID" value="VEL36512.1"/>
    <property type="molecule type" value="Genomic_DNA"/>
</dbReference>
<sequence>MVLSADVRLEGRMHMHVLLQAGLDTKCLVTDRTDERTRAMSRVAIRHRSRAAKKFWHLFSGGMESRGVASLDRY</sequence>